<protein>
    <recommendedName>
        <fullName evidence="1">DUF559 domain-containing protein</fullName>
    </recommendedName>
</protein>
<dbReference type="Gene3D" id="3.40.960.10">
    <property type="entry name" value="VSR Endonuclease"/>
    <property type="match status" value="1"/>
</dbReference>
<gene>
    <name evidence="2" type="ORF">MTE01_22800</name>
</gene>
<dbReference type="Pfam" id="PF04480">
    <property type="entry name" value="DUF559"/>
    <property type="match status" value="1"/>
</dbReference>
<dbReference type="GeneID" id="57144966"/>
<dbReference type="AlphaFoldDB" id="A0A4Y3QM85"/>
<evidence type="ECO:0000313" key="3">
    <source>
        <dbReference type="Proteomes" id="UP000319525"/>
    </source>
</evidence>
<name>A0A4Y3QM85_MICTE</name>
<sequence length="300" mass="33246">MQRRQLPEELGTSFTVREAKRLGVPRDRLTAMDLRSPFHGTRTSVHLHTTADRCRAYEPRLTAAQFFSHQTAALLWGLPLPGPVPQHLHVSAMPPGREPRTRGVIGHRLEMSPDQLTLRHGLPVASPSETWAQLASTLGEDDLVAVGDAILTAGLADRADLVEASERPRRRGAKALAAAVPFLRAGAESPRESAVRLVLVRAGLPEPELNWVLRDAAGRFVARLDLAYPDYRVAVEYDGRQHADLEQFRRDADRWPAIAGQGWVLIRVLDHHLREPRGRVVEPTRKALQSRGWPGSPVVG</sequence>
<evidence type="ECO:0000313" key="2">
    <source>
        <dbReference type="EMBL" id="GEB46335.1"/>
    </source>
</evidence>
<dbReference type="Proteomes" id="UP000319525">
    <property type="component" value="Unassembled WGS sequence"/>
</dbReference>
<organism evidence="2 3">
    <name type="scientific">Microbacterium testaceum</name>
    <name type="common">Aureobacterium testaceum</name>
    <name type="synonym">Brevibacterium testaceum</name>
    <dbReference type="NCBI Taxonomy" id="2033"/>
    <lineage>
        <taxon>Bacteria</taxon>
        <taxon>Bacillati</taxon>
        <taxon>Actinomycetota</taxon>
        <taxon>Actinomycetes</taxon>
        <taxon>Micrococcales</taxon>
        <taxon>Microbacteriaceae</taxon>
        <taxon>Microbacterium</taxon>
    </lineage>
</organism>
<feature type="domain" description="DUF559" evidence="1">
    <location>
        <begin position="225"/>
        <end position="287"/>
    </location>
</feature>
<accession>A0A4Y3QM85</accession>
<evidence type="ECO:0000259" key="1">
    <source>
        <dbReference type="Pfam" id="PF04480"/>
    </source>
</evidence>
<comment type="caution">
    <text evidence="2">The sequence shown here is derived from an EMBL/GenBank/DDBJ whole genome shotgun (WGS) entry which is preliminary data.</text>
</comment>
<dbReference type="SUPFAM" id="SSF52980">
    <property type="entry name" value="Restriction endonuclease-like"/>
    <property type="match status" value="1"/>
</dbReference>
<dbReference type="RefSeq" id="WP_141377560.1">
    <property type="nucleotide sequence ID" value="NZ_BJML01000007.1"/>
</dbReference>
<proteinExistence type="predicted"/>
<dbReference type="InterPro" id="IPR011335">
    <property type="entry name" value="Restrct_endonuc-II-like"/>
</dbReference>
<dbReference type="OrthoDB" id="3173471at2"/>
<dbReference type="InterPro" id="IPR007569">
    <property type="entry name" value="DUF559"/>
</dbReference>
<reference evidence="2 3" key="1">
    <citation type="submission" date="2019-06" db="EMBL/GenBank/DDBJ databases">
        <title>Whole genome shotgun sequence of Microbacterium testaceum NBRC 12675.</title>
        <authorList>
            <person name="Hosoyama A."/>
            <person name="Uohara A."/>
            <person name="Ohji S."/>
            <person name="Ichikawa N."/>
        </authorList>
    </citation>
    <scope>NUCLEOTIDE SEQUENCE [LARGE SCALE GENOMIC DNA]</scope>
    <source>
        <strain evidence="2 3">NBRC 12675</strain>
    </source>
</reference>
<dbReference type="EMBL" id="BJML01000007">
    <property type="protein sequence ID" value="GEB46335.1"/>
    <property type="molecule type" value="Genomic_DNA"/>
</dbReference>